<dbReference type="RefSeq" id="WP_130433861.1">
    <property type="nucleotide sequence ID" value="NZ_SHKP01000008.1"/>
</dbReference>
<sequence>MRTIEQHSSPDGQLTLAVVEHEGGEVAVGFKGGEWHTHSDLLAEWLCVPAESAVSHFVELVLHDKLSIVVSTDRGLTLDPWVSDNLAETLRLFGPENCVLRYWSNARATA</sequence>
<organism evidence="1 2">
    <name type="scientific">Rivibacter subsaxonicus</name>
    <dbReference type="NCBI Taxonomy" id="457575"/>
    <lineage>
        <taxon>Bacteria</taxon>
        <taxon>Pseudomonadati</taxon>
        <taxon>Pseudomonadota</taxon>
        <taxon>Betaproteobacteria</taxon>
        <taxon>Burkholderiales</taxon>
        <taxon>Rivibacter</taxon>
    </lineage>
</organism>
<reference evidence="1 2" key="1">
    <citation type="submission" date="2019-02" db="EMBL/GenBank/DDBJ databases">
        <title>Genomic Encyclopedia of Type Strains, Phase IV (KMG-IV): sequencing the most valuable type-strain genomes for metagenomic binning, comparative biology and taxonomic classification.</title>
        <authorList>
            <person name="Goeker M."/>
        </authorList>
    </citation>
    <scope>NUCLEOTIDE SEQUENCE [LARGE SCALE GENOMIC DNA]</scope>
    <source>
        <strain evidence="1 2">DSM 19570</strain>
    </source>
</reference>
<proteinExistence type="predicted"/>
<dbReference type="Proteomes" id="UP000293671">
    <property type="component" value="Unassembled WGS sequence"/>
</dbReference>
<accession>A0A4Q7VCJ4</accession>
<evidence type="ECO:0000313" key="1">
    <source>
        <dbReference type="EMBL" id="RZT93587.1"/>
    </source>
</evidence>
<gene>
    <name evidence="1" type="ORF">EV670_3137</name>
</gene>
<dbReference type="OrthoDB" id="8235474at2"/>
<dbReference type="AlphaFoldDB" id="A0A4Q7VCJ4"/>
<comment type="caution">
    <text evidence="1">The sequence shown here is derived from an EMBL/GenBank/DDBJ whole genome shotgun (WGS) entry which is preliminary data.</text>
</comment>
<protein>
    <submittedName>
        <fullName evidence="1">Uncharacterized protein</fullName>
    </submittedName>
</protein>
<keyword evidence="2" id="KW-1185">Reference proteome</keyword>
<evidence type="ECO:0000313" key="2">
    <source>
        <dbReference type="Proteomes" id="UP000293671"/>
    </source>
</evidence>
<dbReference type="EMBL" id="SHKP01000008">
    <property type="protein sequence ID" value="RZT93587.1"/>
    <property type="molecule type" value="Genomic_DNA"/>
</dbReference>
<name>A0A4Q7VCJ4_9BURK</name>